<dbReference type="WBParaSite" id="L893_g30648.t1">
    <property type="protein sequence ID" value="L893_g30648.t1"/>
    <property type="gene ID" value="L893_g30648"/>
</dbReference>
<feature type="domain" description="Small nuclear ribonucleoprotein Prp3 C-terminal" evidence="6">
    <location>
        <begin position="383"/>
        <end position="509"/>
    </location>
</feature>
<feature type="compositionally biased region" description="Basic and acidic residues" evidence="5">
    <location>
        <begin position="355"/>
        <end position="373"/>
    </location>
</feature>
<dbReference type="PANTHER" id="PTHR14212">
    <property type="entry name" value="U4/U6-ASSOCIATED RNA SPLICING FACTOR-RELATED"/>
    <property type="match status" value="1"/>
</dbReference>
<keyword evidence="2" id="KW-0507">mRNA processing</keyword>
<evidence type="ECO:0000313" key="8">
    <source>
        <dbReference type="Proteomes" id="UP000095287"/>
    </source>
</evidence>
<sequence>MDGRSRKRNGDGVPISEEQLRSKEVMYQAQMEIQERKRQLNMTNNRPTPVLALRPQPISSHTAKLNRAEAAVFIARQVSQREDKMKEIRERLAASSTLAALTKKAPAGLPLKKESIPIEKEVPVAAPVEEEKPVVAEKFEYKPFLDPRLKVKGAAREKRSTFNFHTKGEFETLANKQRQQARLEKLQSKIADTAQSTGISSAVRLAMVTPAIQDTAAQEIPEVEWWDEIVLGRADYDAIPSSSEPISKRYVTTITDLIEHPVQLKPPNESAQQCLKAYLTKKEMKKIRRQNRKETLKEKQEKIRLGLEKPPEPKIKMSNLMRVLGNEAIQDPTKMEEHAKKQAAERQAKHQQANQDRKLTKEEKAAKKTKKISEDTSAGVHVAVYKVKSLSHPGKKFKVEVNAKQLQMTGVIVFHNLINLVVVEGGPKQQKSYKNLMMNRIKWGDEIIGQKKDVEDRDVPGERNECHLVWEGMVQKRAFQELRSIAATSEKNAREILDKHGVAHYWDLAYSTTILNPDQEV</sequence>
<dbReference type="GO" id="GO:0000398">
    <property type="term" value="P:mRNA splicing, via spliceosome"/>
    <property type="evidence" value="ECO:0007669"/>
    <property type="project" value="InterPro"/>
</dbReference>
<dbReference type="InterPro" id="IPR013881">
    <property type="entry name" value="Pre-mRNA_splic_Prp3_dom"/>
</dbReference>
<name>A0A1I7ZX78_9BILA</name>
<dbReference type="InterPro" id="IPR010541">
    <property type="entry name" value="Prp3_C"/>
</dbReference>
<dbReference type="Pfam" id="PF08572">
    <property type="entry name" value="PRP3"/>
    <property type="match status" value="1"/>
</dbReference>
<evidence type="ECO:0000256" key="3">
    <source>
        <dbReference type="ARBA" id="ARBA00023187"/>
    </source>
</evidence>
<evidence type="ECO:0000256" key="4">
    <source>
        <dbReference type="ARBA" id="ARBA00023242"/>
    </source>
</evidence>
<feature type="domain" description="Pre-mRNA-splicing factor 3" evidence="7">
    <location>
        <begin position="143"/>
        <end position="360"/>
    </location>
</feature>
<dbReference type="CDD" id="cd24162">
    <property type="entry name" value="Prp3_C"/>
    <property type="match status" value="1"/>
</dbReference>
<evidence type="ECO:0000256" key="5">
    <source>
        <dbReference type="SAM" id="MobiDB-lite"/>
    </source>
</evidence>
<feature type="region of interest" description="Disordered" evidence="5">
    <location>
        <begin position="334"/>
        <end position="373"/>
    </location>
</feature>
<protein>
    <submittedName>
        <fullName evidence="9">U4/U6 small nuclear ribonucleoprotein Prp3</fullName>
    </submittedName>
</protein>
<evidence type="ECO:0000256" key="2">
    <source>
        <dbReference type="ARBA" id="ARBA00022664"/>
    </source>
</evidence>
<dbReference type="Proteomes" id="UP000095287">
    <property type="component" value="Unplaced"/>
</dbReference>
<evidence type="ECO:0000256" key="1">
    <source>
        <dbReference type="ARBA" id="ARBA00004123"/>
    </source>
</evidence>
<evidence type="ECO:0000259" key="7">
    <source>
        <dbReference type="Pfam" id="PF08572"/>
    </source>
</evidence>
<feature type="compositionally biased region" description="Basic and acidic residues" evidence="5">
    <location>
        <begin position="1"/>
        <end position="10"/>
    </location>
</feature>
<dbReference type="GO" id="GO:0046540">
    <property type="term" value="C:U4/U6 x U5 tri-snRNP complex"/>
    <property type="evidence" value="ECO:0007669"/>
    <property type="project" value="InterPro"/>
</dbReference>
<dbReference type="InterPro" id="IPR027104">
    <property type="entry name" value="Prp3"/>
</dbReference>
<feature type="region of interest" description="Disordered" evidence="5">
    <location>
        <begin position="1"/>
        <end position="21"/>
    </location>
</feature>
<organism evidence="8 9">
    <name type="scientific">Steinernema glaseri</name>
    <dbReference type="NCBI Taxonomy" id="37863"/>
    <lineage>
        <taxon>Eukaryota</taxon>
        <taxon>Metazoa</taxon>
        <taxon>Ecdysozoa</taxon>
        <taxon>Nematoda</taxon>
        <taxon>Chromadorea</taxon>
        <taxon>Rhabditida</taxon>
        <taxon>Tylenchina</taxon>
        <taxon>Panagrolaimomorpha</taxon>
        <taxon>Strongyloidoidea</taxon>
        <taxon>Steinernematidae</taxon>
        <taxon>Steinernema</taxon>
    </lineage>
</organism>
<feature type="compositionally biased region" description="Basic and acidic residues" evidence="5">
    <location>
        <begin position="334"/>
        <end position="348"/>
    </location>
</feature>
<proteinExistence type="predicted"/>
<comment type="subcellular location">
    <subcellularLocation>
        <location evidence="1">Nucleus</location>
    </subcellularLocation>
</comment>
<accession>A0A1I7ZX78</accession>
<evidence type="ECO:0000313" key="9">
    <source>
        <dbReference type="WBParaSite" id="L893_g30648.t1"/>
    </source>
</evidence>
<keyword evidence="3" id="KW-0508">mRNA splicing</keyword>
<dbReference type="AlphaFoldDB" id="A0A1I7ZX78"/>
<keyword evidence="8" id="KW-1185">Reference proteome</keyword>
<evidence type="ECO:0000259" key="6">
    <source>
        <dbReference type="Pfam" id="PF06544"/>
    </source>
</evidence>
<dbReference type="Pfam" id="PF06544">
    <property type="entry name" value="Prp3_C"/>
    <property type="match status" value="1"/>
</dbReference>
<dbReference type="PANTHER" id="PTHR14212:SF0">
    <property type="entry name" value="U4_U6 SMALL NUCLEAR RIBONUCLEOPROTEIN PRP3"/>
    <property type="match status" value="1"/>
</dbReference>
<reference evidence="9" key="1">
    <citation type="submission" date="2016-11" db="UniProtKB">
        <authorList>
            <consortium name="WormBaseParasite"/>
        </authorList>
    </citation>
    <scope>IDENTIFICATION</scope>
</reference>
<keyword evidence="4" id="KW-0539">Nucleus</keyword>